<proteinExistence type="predicted"/>
<dbReference type="SUPFAM" id="SSF48208">
    <property type="entry name" value="Six-hairpin glycosidases"/>
    <property type="match status" value="1"/>
</dbReference>
<dbReference type="GO" id="GO:0016787">
    <property type="term" value="F:hydrolase activity"/>
    <property type="evidence" value="ECO:0007669"/>
    <property type="project" value="UniProtKB-KW"/>
</dbReference>
<dbReference type="Pfam" id="PF14498">
    <property type="entry name" value="Glyco_hyd_65N_2"/>
    <property type="match status" value="1"/>
</dbReference>
<evidence type="ECO:0000259" key="1">
    <source>
        <dbReference type="Pfam" id="PF14498"/>
    </source>
</evidence>
<dbReference type="InterPro" id="IPR008928">
    <property type="entry name" value="6-hairpin_glycosidase_sf"/>
</dbReference>
<dbReference type="Pfam" id="PF21307">
    <property type="entry name" value="Glyco_hydro_95_C"/>
    <property type="match status" value="1"/>
</dbReference>
<evidence type="ECO:0000259" key="3">
    <source>
        <dbReference type="Pfam" id="PF22124"/>
    </source>
</evidence>
<evidence type="ECO:0000313" key="4">
    <source>
        <dbReference type="EMBL" id="GAA4613085.1"/>
    </source>
</evidence>
<dbReference type="Pfam" id="PF22124">
    <property type="entry name" value="Glyco_hydro_95_cat"/>
    <property type="match status" value="1"/>
</dbReference>
<dbReference type="PANTHER" id="PTHR31084">
    <property type="entry name" value="ALPHA-L-FUCOSIDASE 2"/>
    <property type="match status" value="1"/>
</dbReference>
<dbReference type="Proteomes" id="UP001500212">
    <property type="component" value="Unassembled WGS sequence"/>
</dbReference>
<evidence type="ECO:0000313" key="5">
    <source>
        <dbReference type="Proteomes" id="UP001500212"/>
    </source>
</evidence>
<dbReference type="InterPro" id="IPR012341">
    <property type="entry name" value="6hp_glycosidase-like_sf"/>
</dbReference>
<dbReference type="PIRSF" id="PIRSF007663">
    <property type="entry name" value="UCP007663"/>
    <property type="match status" value="1"/>
</dbReference>
<dbReference type="InterPro" id="IPR016518">
    <property type="entry name" value="Alpha-L-fucosidase"/>
</dbReference>
<comment type="caution">
    <text evidence="4">The sequence shown here is derived from an EMBL/GenBank/DDBJ whole genome shotgun (WGS) entry which is preliminary data.</text>
</comment>
<reference evidence="5" key="1">
    <citation type="journal article" date="2019" name="Int. J. Syst. Evol. Microbiol.">
        <title>The Global Catalogue of Microorganisms (GCM) 10K type strain sequencing project: providing services to taxonomists for standard genome sequencing and annotation.</title>
        <authorList>
            <consortium name="The Broad Institute Genomics Platform"/>
            <consortium name="The Broad Institute Genome Sequencing Center for Infectious Disease"/>
            <person name="Wu L."/>
            <person name="Ma J."/>
        </authorList>
    </citation>
    <scope>NUCLEOTIDE SEQUENCE [LARGE SCALE GENOMIC DNA]</scope>
    <source>
        <strain evidence="5">JCM 17938</strain>
    </source>
</reference>
<name>A0ABP8TP90_9ACTN</name>
<feature type="domain" description="Alpha fucosidase A-like C-terminal" evidence="2">
    <location>
        <begin position="723"/>
        <end position="781"/>
    </location>
</feature>
<feature type="domain" description="Glycosyl hydrolase family 95 catalytic" evidence="3">
    <location>
        <begin position="303"/>
        <end position="720"/>
    </location>
</feature>
<feature type="domain" description="Glycosyl hydrolase family 95 N-terminal" evidence="1">
    <location>
        <begin position="19"/>
        <end position="269"/>
    </location>
</feature>
<dbReference type="RefSeq" id="WP_345360898.1">
    <property type="nucleotide sequence ID" value="NZ_BAABHJ010000022.1"/>
</dbReference>
<dbReference type="InterPro" id="IPR054363">
    <property type="entry name" value="GH95_cat"/>
</dbReference>
<sequence length="814" mass="88082">MSNEPRDDRHSGDLRLSWPRPAADFFEAAPVGNGRLGAMVFGGLHRARFQVNDSTVWSGTPAGPDAGLADVLAAGAGPERLEEVREAVRAEDYRRAEALLMSFEGPYTQEYLPYVDLWMSLAADGDAEYLGRTLNLDDGVVGETMRFGARTVRRSTWASRPAQAICVAVAVEGGVVDMSLELASQLRVVRRTVDASGFDLEVEFPVDGAPLHEPTVAEPLRYADTPPDGYDPFGAAAVRIDTDGTVTVEGDVWSVRGMSHALITLASSTSPADVWAGNPAVTRERHHERAAHTAESARATGTDALLGAHRADLRGLLDTTSLTVGAHRAGTFDVRSDVLSGDDEGLVATVIFQLGRYLLASASRPGGGPPANLQGMWNAELRPPWSSNYTININTEMNYWGAETAGLSECHEPLFALIERLRANGSRVARELYDCRGWVAHHNTDMWGWALPVGMGHSDPSWAIWMMGGVWLAQHLWDRFDFTRDTAFLRERAWPTLRACAEFCLDWLVEAEDGGLDTVPSTSPENHFISRHGTPEALSVSTTMDMALIRALFTRCLEAARIAGMEDDPVCAEIRAALPRLRPPRLTADGRLREWGADHPDEDPAHRHVSHLVGVHPLGQIDPETTPDLAAAATRVLDVRGPGAMGWSWSWKIALRARLGDAATARSLFLEATRPFPGDPAVLAPADGSEWGGLLPNLLSTHPPYQIDGNYGLMAALLEMVVQSHSGAIRLLPAVPGEWPDGSVRGVRCRGGWAVDLSWRGGALVSCAVRNTVPGGARTVRIRHGQAAADLTLAGHEEVRLGPDLEEAGRTADR</sequence>
<keyword evidence="5" id="KW-1185">Reference proteome</keyword>
<organism evidence="4 5">
    <name type="scientific">Actinoallomurus liliacearum</name>
    <dbReference type="NCBI Taxonomy" id="1080073"/>
    <lineage>
        <taxon>Bacteria</taxon>
        <taxon>Bacillati</taxon>
        <taxon>Actinomycetota</taxon>
        <taxon>Actinomycetes</taxon>
        <taxon>Streptosporangiales</taxon>
        <taxon>Thermomonosporaceae</taxon>
        <taxon>Actinoallomurus</taxon>
    </lineage>
</organism>
<gene>
    <name evidence="4" type="ORF">GCM10023195_56480</name>
</gene>
<dbReference type="EMBL" id="BAABHJ010000022">
    <property type="protein sequence ID" value="GAA4613085.1"/>
    <property type="molecule type" value="Genomic_DNA"/>
</dbReference>
<accession>A0ABP8TP90</accession>
<dbReference type="PANTHER" id="PTHR31084:SF0">
    <property type="entry name" value="ALPHA-L-FUCOSIDASE 2"/>
    <property type="match status" value="1"/>
</dbReference>
<keyword evidence="4" id="KW-0378">Hydrolase</keyword>
<dbReference type="InterPro" id="IPR049053">
    <property type="entry name" value="AFCA-like_C"/>
</dbReference>
<dbReference type="Gene3D" id="1.50.10.10">
    <property type="match status" value="1"/>
</dbReference>
<evidence type="ECO:0000259" key="2">
    <source>
        <dbReference type="Pfam" id="PF21307"/>
    </source>
</evidence>
<dbReference type="InterPro" id="IPR027414">
    <property type="entry name" value="GH95_N_dom"/>
</dbReference>
<protein>
    <submittedName>
        <fullName evidence="4">Glycoside hydrolase family 95 protein</fullName>
    </submittedName>
</protein>